<keyword evidence="10 11" id="KW-0012">Acyltransferase</keyword>
<comment type="catalytic activity">
    <reaction evidence="11">
        <text>a fatty acyl-[ACP] + malonyl-[ACP] + H(+) = a 3-oxoacyl-[ACP] + holo-[ACP] + CO2</text>
        <dbReference type="Rhea" id="RHEA:22836"/>
        <dbReference type="Rhea" id="RHEA-COMP:9623"/>
        <dbReference type="Rhea" id="RHEA-COMP:9685"/>
        <dbReference type="Rhea" id="RHEA-COMP:9916"/>
        <dbReference type="Rhea" id="RHEA-COMP:14125"/>
        <dbReference type="ChEBI" id="CHEBI:15378"/>
        <dbReference type="ChEBI" id="CHEBI:16526"/>
        <dbReference type="ChEBI" id="CHEBI:64479"/>
        <dbReference type="ChEBI" id="CHEBI:78449"/>
        <dbReference type="ChEBI" id="CHEBI:78776"/>
        <dbReference type="ChEBI" id="CHEBI:138651"/>
    </reaction>
</comment>
<feature type="active site" description="For beta-ketoacyl synthase activity" evidence="12">
    <location>
        <position position="166"/>
    </location>
</feature>
<proteinExistence type="inferred from homology"/>
<dbReference type="SUPFAM" id="SSF53901">
    <property type="entry name" value="Thiolase-like"/>
    <property type="match status" value="2"/>
</dbReference>
<dbReference type="InterPro" id="IPR014031">
    <property type="entry name" value="Ketoacyl_synth_C"/>
</dbReference>
<dbReference type="InterPro" id="IPR018201">
    <property type="entry name" value="Ketoacyl_synth_AS"/>
</dbReference>
<dbReference type="PANTHER" id="PTHR11712">
    <property type="entry name" value="POLYKETIDE SYNTHASE-RELATED"/>
    <property type="match status" value="1"/>
</dbReference>
<protein>
    <recommendedName>
        <fullName evidence="4 11">3-oxoacyl-[acyl-carrier-protein] synthase 2</fullName>
        <ecNumber evidence="3 11">2.3.1.179</ecNumber>
    </recommendedName>
</protein>
<evidence type="ECO:0000256" key="6">
    <source>
        <dbReference type="ARBA" id="ARBA00022679"/>
    </source>
</evidence>
<evidence type="ECO:0000256" key="4">
    <source>
        <dbReference type="ARBA" id="ARBA00014657"/>
    </source>
</evidence>
<dbReference type="GO" id="GO:0005829">
    <property type="term" value="C:cytosol"/>
    <property type="evidence" value="ECO:0007669"/>
    <property type="project" value="TreeGrafter"/>
</dbReference>
<reference evidence="15 16" key="1">
    <citation type="journal article" date="2015" name="Stand. Genomic Sci.">
        <title>Complete genome sequence and description of Salinispira pacifica gen. nov., sp. nov., a novel spirochaete isolated form a hypersaline microbial mat.</title>
        <authorList>
            <person name="Ben Hania W."/>
            <person name="Joseph M."/>
            <person name="Schumann P."/>
            <person name="Bunk B."/>
            <person name="Fiebig A."/>
            <person name="Sproer C."/>
            <person name="Klenk H.P."/>
            <person name="Fardeau M.L."/>
            <person name="Spring S."/>
        </authorList>
    </citation>
    <scope>NUCLEOTIDE SEQUENCE [LARGE SCALE GENOMIC DNA]</scope>
    <source>
        <strain evidence="15 16">L21-RPul-D2</strain>
    </source>
</reference>
<dbReference type="EMBL" id="CP006939">
    <property type="protein sequence ID" value="AHC16246.1"/>
    <property type="molecule type" value="Genomic_DNA"/>
</dbReference>
<comment type="function">
    <text evidence="11">Involved in the type II fatty acid elongation cycle. Catalyzes the elongation of a wide range of acyl-ACP by the addition of two carbons from malonyl-ACP to an acyl acceptor. Can efficiently catalyze the conversion of palmitoleoyl-ACP (cis-hexadec-9-enoyl-ACP) to cis-vaccenoyl-ACP (cis-octadec-11-enoyl-ACP), an essential step in the thermal regulation of fatty acid composition.</text>
</comment>
<dbReference type="FunFam" id="3.40.47.10:FF:000018">
    <property type="entry name" value="3-oxoacyl-[acyl-carrier-protein] synthase 2"/>
    <property type="match status" value="1"/>
</dbReference>
<evidence type="ECO:0000256" key="5">
    <source>
        <dbReference type="ARBA" id="ARBA00022516"/>
    </source>
</evidence>
<dbReference type="AlphaFoldDB" id="V5WM84"/>
<dbReference type="Proteomes" id="UP000018680">
    <property type="component" value="Chromosome"/>
</dbReference>
<comment type="similarity">
    <text evidence="2 11 13">Belongs to the thiolase-like superfamily. Beta-ketoacyl-ACP synthases family.</text>
</comment>
<evidence type="ECO:0000256" key="7">
    <source>
        <dbReference type="ARBA" id="ARBA00022832"/>
    </source>
</evidence>
<evidence type="ECO:0000256" key="8">
    <source>
        <dbReference type="ARBA" id="ARBA00023098"/>
    </source>
</evidence>
<dbReference type="Pfam" id="PF02801">
    <property type="entry name" value="Ketoacyl-synt_C"/>
    <property type="match status" value="1"/>
</dbReference>
<dbReference type="PIRSF" id="PIRSF000447">
    <property type="entry name" value="KAS_II"/>
    <property type="match status" value="1"/>
</dbReference>
<dbReference type="NCBIfam" id="TIGR03150">
    <property type="entry name" value="fabF"/>
    <property type="match status" value="1"/>
</dbReference>
<dbReference type="RefSeq" id="WP_024269143.1">
    <property type="nucleotide sequence ID" value="NC_023035.1"/>
</dbReference>
<dbReference type="InterPro" id="IPR014030">
    <property type="entry name" value="Ketoacyl_synth_N"/>
</dbReference>
<evidence type="ECO:0000256" key="10">
    <source>
        <dbReference type="ARBA" id="ARBA00023315"/>
    </source>
</evidence>
<dbReference type="eggNOG" id="COG0304">
    <property type="taxonomic scope" value="Bacteria"/>
</dbReference>
<keyword evidence="9 11" id="KW-0275">Fatty acid biosynthesis</keyword>
<accession>V5WM84</accession>
<dbReference type="UniPathway" id="UPA00094"/>
<evidence type="ECO:0000256" key="11">
    <source>
        <dbReference type="PIRNR" id="PIRNR000447"/>
    </source>
</evidence>
<keyword evidence="16" id="KW-1185">Reference proteome</keyword>
<name>V5WM84_9SPIO</name>
<dbReference type="STRING" id="1307761.L21SP2_2898"/>
<comment type="pathway">
    <text evidence="1 11">Lipid metabolism; fatty acid biosynthesis.</text>
</comment>
<comment type="catalytic activity">
    <reaction evidence="11">
        <text>(9Z)-hexadecenoyl-[ACP] + malonyl-[ACP] + H(+) = 3-oxo-(11Z)-octadecenoyl-[ACP] + holo-[ACP] + CO2</text>
        <dbReference type="Rhea" id="RHEA:55040"/>
        <dbReference type="Rhea" id="RHEA-COMP:9623"/>
        <dbReference type="Rhea" id="RHEA-COMP:9685"/>
        <dbReference type="Rhea" id="RHEA-COMP:10800"/>
        <dbReference type="Rhea" id="RHEA-COMP:14074"/>
        <dbReference type="ChEBI" id="CHEBI:15378"/>
        <dbReference type="ChEBI" id="CHEBI:16526"/>
        <dbReference type="ChEBI" id="CHEBI:64479"/>
        <dbReference type="ChEBI" id="CHEBI:78449"/>
        <dbReference type="ChEBI" id="CHEBI:83989"/>
        <dbReference type="ChEBI" id="CHEBI:138538"/>
        <dbReference type="EC" id="2.3.1.179"/>
    </reaction>
</comment>
<keyword evidence="7" id="KW-0276">Fatty acid metabolism</keyword>
<dbReference type="PANTHER" id="PTHR11712:SF336">
    <property type="entry name" value="3-OXOACYL-[ACYL-CARRIER-PROTEIN] SYNTHASE, MITOCHONDRIAL"/>
    <property type="match status" value="1"/>
</dbReference>
<evidence type="ECO:0000256" key="13">
    <source>
        <dbReference type="RuleBase" id="RU003694"/>
    </source>
</evidence>
<evidence type="ECO:0000313" key="16">
    <source>
        <dbReference type="Proteomes" id="UP000018680"/>
    </source>
</evidence>
<evidence type="ECO:0000259" key="14">
    <source>
        <dbReference type="PROSITE" id="PS52004"/>
    </source>
</evidence>
<sequence length="419" mass="44013">MEKKRVVITGMGTINPLAHNVKETWEKISSGVSGIDNISYFDASEISSRIAGEVRDFSIDGLYSESFKKQAKRMDEFTHFAMAASNQAVADSGLDISADPFGTGVVIGSGIGGLPSQQSNAASLAKRGPRGVGPMYIPATIGNIAAGVVSMELGIMGPNMATQTACATANHAFAVGLMMIQSGYCSSVLAGGTEDSVVEISVAGFARMQALSTNFNDTPAKASRPYDVNRDGFVISEGSGMLMLEELEHAKARGAHIYAELASVGMSGDAHDIVVPHPEGVGALHSMQMAVDRAGVNIDEIDYINTHGTSTPLGDIAESKAVYNLLKGREENVHVGSTKSMHGHLLGATAALEAILCIQAINNSLVPPNINIDEFDPKVALKEGTINTEAVQKPVRVAVSNSFGFGGHNSTVVLKKYEE</sequence>
<keyword evidence="5 11" id="KW-0444">Lipid biosynthesis</keyword>
<evidence type="ECO:0000313" key="15">
    <source>
        <dbReference type="EMBL" id="AHC16246.1"/>
    </source>
</evidence>
<evidence type="ECO:0000256" key="3">
    <source>
        <dbReference type="ARBA" id="ARBA00012356"/>
    </source>
</evidence>
<evidence type="ECO:0000256" key="12">
    <source>
        <dbReference type="PIRSR" id="PIRSR000447-1"/>
    </source>
</evidence>
<gene>
    <name evidence="15" type="ORF">L21SP2_2898</name>
</gene>
<dbReference type="PROSITE" id="PS00606">
    <property type="entry name" value="KS3_1"/>
    <property type="match status" value="1"/>
</dbReference>
<dbReference type="InterPro" id="IPR017568">
    <property type="entry name" value="3-oxoacyl-ACP_synth-2"/>
</dbReference>
<feature type="domain" description="Ketosynthase family 3 (KS3)" evidence="14">
    <location>
        <begin position="3"/>
        <end position="416"/>
    </location>
</feature>
<keyword evidence="6 11" id="KW-0808">Transferase</keyword>
<dbReference type="Gene3D" id="3.40.47.10">
    <property type="match status" value="2"/>
</dbReference>
<dbReference type="NCBIfam" id="NF005589">
    <property type="entry name" value="PRK07314.1"/>
    <property type="match status" value="1"/>
</dbReference>
<dbReference type="PROSITE" id="PS52004">
    <property type="entry name" value="KS3_2"/>
    <property type="match status" value="1"/>
</dbReference>
<dbReference type="OrthoDB" id="9808669at2"/>
<dbReference type="InterPro" id="IPR000794">
    <property type="entry name" value="Beta-ketoacyl_synthase"/>
</dbReference>
<dbReference type="KEGG" id="slr:L21SP2_2898"/>
<evidence type="ECO:0000256" key="9">
    <source>
        <dbReference type="ARBA" id="ARBA00023160"/>
    </source>
</evidence>
<evidence type="ECO:0000256" key="2">
    <source>
        <dbReference type="ARBA" id="ARBA00008467"/>
    </source>
</evidence>
<dbReference type="HOGENOM" id="CLU_000022_69_2_12"/>
<dbReference type="InterPro" id="IPR016039">
    <property type="entry name" value="Thiolase-like"/>
</dbReference>
<keyword evidence="8" id="KW-0443">Lipid metabolism</keyword>
<dbReference type="PATRIC" id="fig|1307761.3.peg.2888"/>
<dbReference type="EC" id="2.3.1.179" evidence="3 11"/>
<dbReference type="GO" id="GO:0006633">
    <property type="term" value="P:fatty acid biosynthetic process"/>
    <property type="evidence" value="ECO:0007669"/>
    <property type="project" value="UniProtKB-UniRule"/>
</dbReference>
<dbReference type="CDD" id="cd00834">
    <property type="entry name" value="KAS_I_II"/>
    <property type="match status" value="1"/>
</dbReference>
<organism evidence="15 16">
    <name type="scientific">Salinispira pacifica</name>
    <dbReference type="NCBI Taxonomy" id="1307761"/>
    <lineage>
        <taxon>Bacteria</taxon>
        <taxon>Pseudomonadati</taxon>
        <taxon>Spirochaetota</taxon>
        <taxon>Spirochaetia</taxon>
        <taxon>Spirochaetales</taxon>
        <taxon>Spirochaetaceae</taxon>
        <taxon>Salinispira</taxon>
    </lineage>
</organism>
<dbReference type="SMART" id="SM00825">
    <property type="entry name" value="PKS_KS"/>
    <property type="match status" value="1"/>
</dbReference>
<dbReference type="Pfam" id="PF00109">
    <property type="entry name" value="ketoacyl-synt"/>
    <property type="match status" value="1"/>
</dbReference>
<evidence type="ECO:0000256" key="1">
    <source>
        <dbReference type="ARBA" id="ARBA00005194"/>
    </source>
</evidence>
<dbReference type="GO" id="GO:0004315">
    <property type="term" value="F:3-oxoacyl-[acyl-carrier-protein] synthase activity"/>
    <property type="evidence" value="ECO:0007669"/>
    <property type="project" value="UniProtKB-UniRule"/>
</dbReference>
<dbReference type="InterPro" id="IPR020841">
    <property type="entry name" value="PKS_Beta-ketoAc_synthase_dom"/>
</dbReference>